<dbReference type="PANTHER" id="PTHR37406">
    <property type="entry name" value="T4-TYPE LYSOZYME 1-RELATED"/>
    <property type="match status" value="1"/>
</dbReference>
<dbReference type="InterPro" id="IPR002196">
    <property type="entry name" value="Glyco_hydro_24"/>
</dbReference>
<evidence type="ECO:0000313" key="4">
    <source>
        <dbReference type="EMBL" id="KAL3858463.1"/>
    </source>
</evidence>
<dbReference type="InterPro" id="IPR023347">
    <property type="entry name" value="Lysozyme_dom_sf"/>
</dbReference>
<keyword evidence="1" id="KW-0929">Antimicrobial</keyword>
<proteinExistence type="predicted"/>
<keyword evidence="5" id="KW-1185">Reference proteome</keyword>
<accession>A0ABD3VD39</accession>
<organism evidence="4 5">
    <name type="scientific">Sinanodonta woodiana</name>
    <name type="common">Chinese pond mussel</name>
    <name type="synonym">Anodonta woodiana</name>
    <dbReference type="NCBI Taxonomy" id="1069815"/>
    <lineage>
        <taxon>Eukaryota</taxon>
        <taxon>Metazoa</taxon>
        <taxon>Spiralia</taxon>
        <taxon>Lophotrochozoa</taxon>
        <taxon>Mollusca</taxon>
        <taxon>Bivalvia</taxon>
        <taxon>Autobranchia</taxon>
        <taxon>Heteroconchia</taxon>
        <taxon>Palaeoheterodonta</taxon>
        <taxon>Unionida</taxon>
        <taxon>Unionoidea</taxon>
        <taxon>Unionidae</taxon>
        <taxon>Unioninae</taxon>
        <taxon>Sinanodonta</taxon>
    </lineage>
</organism>
<dbReference type="GO" id="GO:0031640">
    <property type="term" value="P:killing of cells of another organism"/>
    <property type="evidence" value="ECO:0007669"/>
    <property type="project" value="UniProtKB-KW"/>
</dbReference>
<dbReference type="EMBL" id="JBJQND010000013">
    <property type="protein sequence ID" value="KAL3858463.1"/>
    <property type="molecule type" value="Genomic_DNA"/>
</dbReference>
<dbReference type="GO" id="GO:0003824">
    <property type="term" value="F:catalytic activity"/>
    <property type="evidence" value="ECO:0007669"/>
    <property type="project" value="UniProtKB-KW"/>
</dbReference>
<dbReference type="Gene3D" id="1.10.530.40">
    <property type="match status" value="1"/>
</dbReference>
<protein>
    <recommendedName>
        <fullName evidence="6">Lysozyme</fullName>
    </recommendedName>
</protein>
<evidence type="ECO:0000256" key="2">
    <source>
        <dbReference type="ARBA" id="ARBA00022638"/>
    </source>
</evidence>
<evidence type="ECO:0000313" key="3">
    <source>
        <dbReference type="EMBL" id="KAL3858450.1"/>
    </source>
</evidence>
<sequence length="276" mass="31315">MKTMACQHGMSSGVLSIIYILVSHWYWPQVTSATTDFTGSTSPGYASSRLVNFAVTSSTPSSSLITSSSPSFQSMQSTLATRSKIKIIFRTPENRAKETDTTPFSTSRCTTKRPVKKPCLTKKKDFWQKLRIQIIIDEGYVKVIYVTPNGIPHFGIGHKITRQEPEFYAPVGTKIGRKRIEEAYRSDMKSAIESCCTLFKDFQNLPDEVQLIVLNMRFNMGHAGMNNFVKFINAINSRDWKQAAQEVEKSRWYKIVTSRAKRLVDRLKSVPQDSEC</sequence>
<dbReference type="PANTHER" id="PTHR37406:SF1">
    <property type="entry name" value="T4-TYPE LYSOZYME 1-RELATED"/>
    <property type="match status" value="1"/>
</dbReference>
<evidence type="ECO:0000256" key="1">
    <source>
        <dbReference type="ARBA" id="ARBA00022529"/>
    </source>
</evidence>
<reference evidence="4 5" key="1">
    <citation type="submission" date="2024-11" db="EMBL/GenBank/DDBJ databases">
        <title>Chromosome-level genome assembly of the freshwater bivalve Anodonta woodiana.</title>
        <authorList>
            <person name="Chen X."/>
        </authorList>
    </citation>
    <scope>NUCLEOTIDE SEQUENCE [LARGE SCALE GENOMIC DNA]</scope>
    <source>
        <strain evidence="4">MN2024</strain>
        <tissue evidence="4">Gills</tissue>
    </source>
</reference>
<keyword evidence="2" id="KW-0081">Bacteriolytic enzyme</keyword>
<comment type="caution">
    <text evidence="4">The sequence shown here is derived from an EMBL/GenBank/DDBJ whole genome shotgun (WGS) entry which is preliminary data.</text>
</comment>
<dbReference type="GO" id="GO:0042742">
    <property type="term" value="P:defense response to bacterium"/>
    <property type="evidence" value="ECO:0007669"/>
    <property type="project" value="UniProtKB-KW"/>
</dbReference>
<dbReference type="AlphaFoldDB" id="A0ABD3VD39"/>
<dbReference type="EMBL" id="JBJQND010000013">
    <property type="protein sequence ID" value="KAL3858450.1"/>
    <property type="molecule type" value="Genomic_DNA"/>
</dbReference>
<dbReference type="InterPro" id="IPR052619">
    <property type="entry name" value="Phage_lysozyme-like"/>
</dbReference>
<dbReference type="Pfam" id="PF00959">
    <property type="entry name" value="Phage_lysozyme"/>
    <property type="match status" value="1"/>
</dbReference>
<gene>
    <name evidence="3" type="ORF">ACJMK2_013041</name>
    <name evidence="4" type="ORF">ACJMK2_013053</name>
</gene>
<name>A0ABD3VD39_SINWO</name>
<dbReference type="InterPro" id="IPR023346">
    <property type="entry name" value="Lysozyme-like_dom_sf"/>
</dbReference>
<dbReference type="SUPFAM" id="SSF53955">
    <property type="entry name" value="Lysozyme-like"/>
    <property type="match status" value="1"/>
</dbReference>
<evidence type="ECO:0008006" key="6">
    <source>
        <dbReference type="Google" id="ProtNLM"/>
    </source>
</evidence>
<evidence type="ECO:0000313" key="5">
    <source>
        <dbReference type="Proteomes" id="UP001634394"/>
    </source>
</evidence>
<dbReference type="Proteomes" id="UP001634394">
    <property type="component" value="Unassembled WGS sequence"/>
</dbReference>